<keyword evidence="3" id="KW-0863">Zinc-finger</keyword>
<feature type="domain" description="C2H2-type" evidence="6">
    <location>
        <begin position="549"/>
        <end position="570"/>
    </location>
</feature>
<organism evidence="7 8">
    <name type="scientific">Lineolata rhizophorae</name>
    <dbReference type="NCBI Taxonomy" id="578093"/>
    <lineage>
        <taxon>Eukaryota</taxon>
        <taxon>Fungi</taxon>
        <taxon>Dikarya</taxon>
        <taxon>Ascomycota</taxon>
        <taxon>Pezizomycotina</taxon>
        <taxon>Dothideomycetes</taxon>
        <taxon>Dothideomycetes incertae sedis</taxon>
        <taxon>Lineolatales</taxon>
        <taxon>Lineolataceae</taxon>
        <taxon>Lineolata</taxon>
    </lineage>
</organism>
<dbReference type="InterPro" id="IPR013087">
    <property type="entry name" value="Znf_C2H2_type"/>
</dbReference>
<keyword evidence="4" id="KW-0862">Zinc</keyword>
<feature type="compositionally biased region" description="Basic residues" evidence="5">
    <location>
        <begin position="175"/>
        <end position="187"/>
    </location>
</feature>
<evidence type="ECO:0000256" key="3">
    <source>
        <dbReference type="ARBA" id="ARBA00022771"/>
    </source>
</evidence>
<proteinExistence type="predicted"/>
<dbReference type="PANTHER" id="PTHR24379">
    <property type="entry name" value="KRAB AND ZINC FINGER DOMAIN-CONTAINING"/>
    <property type="match status" value="1"/>
</dbReference>
<feature type="compositionally biased region" description="Basic and acidic residues" evidence="5">
    <location>
        <begin position="297"/>
        <end position="320"/>
    </location>
</feature>
<sequence length="706" mass="80165">MSLGQQLHPRKVDSITQVSWRCLSFSQIAFLTKKEHFANATLGDTAPGSPRDFSSALRSFTTHERRALLGERRDSQSATNEQETPGRSFVSQEQHGDSQNLDNSPENPRDGDVFGGKPRPSHSDSLHNCREDSYGSPDRLSCDNIRPDQEQCSVQVARESRWSRIGLKALRNRLRSRHRNSERRRRGSVAMSHGSYDIRIPQTCSASAQSEEHSTNLDEVETTEAPRLPLLRVSEKPFMESSAALSNPAKNAPSVEPVRASDRDQRANLQNERPPSLQQEPPEPIATPRPLTPPKTPRRDSIPRRSTTREPSVRYQESHGRRSVSSMASRKSSARPRLDCHVIQSRIPRPFQCTLCLTQCRGAQEWTEHEATHIQQNGWTCMLGEILVDFGNGEALCAFCGAVDSRHEVWHHGLNECGHLRIEDRTFPTKEDLKKHLSHFHNHHDDLTKEMESWEWPKVMDTWYWKCGFCNLVLQSWSERREHIAGHFAKGKRMTDWSPTTSPYPLRRRTMTPVEGFPGWNGGMLLDIQEPQLSDYINGVGRDGKGVECKICKIGFNDKNERGKHIELWHQRPRSWTCPDLHDLSIFFGPLDSASDVCLSCDEIFKSNPPTQDVRIAHLAEAHGFGGCGHGKKFLSSGDFALHLASRHRVGIDHMKEWIDLCGDEELPPVRIERPPRTGVLVWLQDNDEDEGTTSDSEKDEPRSRS</sequence>
<dbReference type="OrthoDB" id="10056939at2759"/>
<evidence type="ECO:0000256" key="1">
    <source>
        <dbReference type="ARBA" id="ARBA00022723"/>
    </source>
</evidence>
<reference evidence="7" key="1">
    <citation type="journal article" date="2020" name="Stud. Mycol.">
        <title>101 Dothideomycetes genomes: a test case for predicting lifestyles and emergence of pathogens.</title>
        <authorList>
            <person name="Haridas S."/>
            <person name="Albert R."/>
            <person name="Binder M."/>
            <person name="Bloem J."/>
            <person name="Labutti K."/>
            <person name="Salamov A."/>
            <person name="Andreopoulos B."/>
            <person name="Baker S."/>
            <person name="Barry K."/>
            <person name="Bills G."/>
            <person name="Bluhm B."/>
            <person name="Cannon C."/>
            <person name="Castanera R."/>
            <person name="Culley D."/>
            <person name="Daum C."/>
            <person name="Ezra D."/>
            <person name="Gonzalez J."/>
            <person name="Henrissat B."/>
            <person name="Kuo A."/>
            <person name="Liang C."/>
            <person name="Lipzen A."/>
            <person name="Lutzoni F."/>
            <person name="Magnuson J."/>
            <person name="Mondo S."/>
            <person name="Nolan M."/>
            <person name="Ohm R."/>
            <person name="Pangilinan J."/>
            <person name="Park H.-J."/>
            <person name="Ramirez L."/>
            <person name="Alfaro M."/>
            <person name="Sun H."/>
            <person name="Tritt A."/>
            <person name="Yoshinaga Y."/>
            <person name="Zwiers L.-H."/>
            <person name="Turgeon B."/>
            <person name="Goodwin S."/>
            <person name="Spatafora J."/>
            <person name="Crous P."/>
            <person name="Grigoriev I."/>
        </authorList>
    </citation>
    <scope>NUCLEOTIDE SEQUENCE</scope>
    <source>
        <strain evidence="7">ATCC 16933</strain>
    </source>
</reference>
<feature type="compositionally biased region" description="Pro residues" evidence="5">
    <location>
        <begin position="281"/>
        <end position="295"/>
    </location>
</feature>
<dbReference type="PANTHER" id="PTHR24379:SF127">
    <property type="entry name" value="BLOODY FINGERS-RELATED"/>
    <property type="match status" value="1"/>
</dbReference>
<evidence type="ECO:0000256" key="4">
    <source>
        <dbReference type="ARBA" id="ARBA00022833"/>
    </source>
</evidence>
<feature type="region of interest" description="Disordered" evidence="5">
    <location>
        <begin position="68"/>
        <end position="142"/>
    </location>
</feature>
<feature type="region of interest" description="Disordered" evidence="5">
    <location>
        <begin position="682"/>
        <end position="706"/>
    </location>
</feature>
<feature type="compositionally biased region" description="Polar residues" evidence="5">
    <location>
        <begin position="76"/>
        <end position="106"/>
    </location>
</feature>
<keyword evidence="8" id="KW-1185">Reference proteome</keyword>
<dbReference type="GO" id="GO:0000977">
    <property type="term" value="F:RNA polymerase II transcription regulatory region sequence-specific DNA binding"/>
    <property type="evidence" value="ECO:0007669"/>
    <property type="project" value="TreeGrafter"/>
</dbReference>
<feature type="compositionally biased region" description="Basic and acidic residues" evidence="5">
    <location>
        <begin position="696"/>
        <end position="706"/>
    </location>
</feature>
<evidence type="ECO:0000259" key="6">
    <source>
        <dbReference type="PROSITE" id="PS00028"/>
    </source>
</evidence>
<feature type="region of interest" description="Disordered" evidence="5">
    <location>
        <begin position="175"/>
        <end position="229"/>
    </location>
</feature>
<dbReference type="GO" id="GO:0008270">
    <property type="term" value="F:zinc ion binding"/>
    <property type="evidence" value="ECO:0007669"/>
    <property type="project" value="UniProtKB-KW"/>
</dbReference>
<evidence type="ECO:0000256" key="2">
    <source>
        <dbReference type="ARBA" id="ARBA00022737"/>
    </source>
</evidence>
<dbReference type="Proteomes" id="UP000799766">
    <property type="component" value="Unassembled WGS sequence"/>
</dbReference>
<dbReference type="EMBL" id="MU001695">
    <property type="protein sequence ID" value="KAF2453819.1"/>
    <property type="molecule type" value="Genomic_DNA"/>
</dbReference>
<name>A0A6A6NQ50_9PEZI</name>
<feature type="compositionally biased region" description="Polar residues" evidence="5">
    <location>
        <begin position="267"/>
        <end position="279"/>
    </location>
</feature>
<evidence type="ECO:0000313" key="7">
    <source>
        <dbReference type="EMBL" id="KAF2453819.1"/>
    </source>
</evidence>
<dbReference type="SMART" id="SM00355">
    <property type="entry name" value="ZnF_C2H2"/>
    <property type="match status" value="4"/>
</dbReference>
<dbReference type="PROSITE" id="PS00028">
    <property type="entry name" value="ZINC_FINGER_C2H2_1"/>
    <property type="match status" value="1"/>
</dbReference>
<feature type="region of interest" description="Disordered" evidence="5">
    <location>
        <begin position="241"/>
        <end position="335"/>
    </location>
</feature>
<accession>A0A6A6NQ50</accession>
<dbReference type="GO" id="GO:0000981">
    <property type="term" value="F:DNA-binding transcription factor activity, RNA polymerase II-specific"/>
    <property type="evidence" value="ECO:0007669"/>
    <property type="project" value="TreeGrafter"/>
</dbReference>
<evidence type="ECO:0000313" key="8">
    <source>
        <dbReference type="Proteomes" id="UP000799766"/>
    </source>
</evidence>
<keyword evidence="1" id="KW-0479">Metal-binding</keyword>
<gene>
    <name evidence="7" type="ORF">BDY21DRAFT_119754</name>
</gene>
<dbReference type="AlphaFoldDB" id="A0A6A6NQ50"/>
<evidence type="ECO:0000256" key="5">
    <source>
        <dbReference type="SAM" id="MobiDB-lite"/>
    </source>
</evidence>
<keyword evidence="2" id="KW-0677">Repeat</keyword>
<feature type="compositionally biased region" description="Basic and acidic residues" evidence="5">
    <location>
        <begin position="121"/>
        <end position="133"/>
    </location>
</feature>
<protein>
    <recommendedName>
        <fullName evidence="6">C2H2-type domain-containing protein</fullName>
    </recommendedName>
</protein>
<dbReference type="GO" id="GO:0005634">
    <property type="term" value="C:nucleus"/>
    <property type="evidence" value="ECO:0007669"/>
    <property type="project" value="TreeGrafter"/>
</dbReference>